<organism evidence="2 3">
    <name type="scientific">Algoriphagus ratkowskyi</name>
    <dbReference type="NCBI Taxonomy" id="57028"/>
    <lineage>
        <taxon>Bacteria</taxon>
        <taxon>Pseudomonadati</taxon>
        <taxon>Bacteroidota</taxon>
        <taxon>Cytophagia</taxon>
        <taxon>Cytophagales</taxon>
        <taxon>Cyclobacteriaceae</taxon>
        <taxon>Algoriphagus</taxon>
    </lineage>
</organism>
<dbReference type="EMBL" id="QKZU01000006">
    <property type="protein sequence ID" value="PZX57618.1"/>
    <property type="molecule type" value="Genomic_DNA"/>
</dbReference>
<feature type="transmembrane region" description="Helical" evidence="1">
    <location>
        <begin position="51"/>
        <end position="71"/>
    </location>
</feature>
<sequence length="264" mass="29647">MRNDKYLAMTVFKKFNKVAEITLLFWLMKIVATTLGETLGDFLSMTLNLGYLTGLVITAGFFLVVLMIQLYSHKYIPVYYWLVIIATTTLGTEVSDFMDRSLHLGYTVGSIILFAGLILVLFIWFKKFGTLAVFPIEDKSKETFYWIAILFSNSLGTAFGDFLTDSLGLSYLIGAFVTAGIILIVFLLHQFTRVNPIVLFWVAFIFTRPFGATFGDFLTKPLAKGGLDLGTLNASIVSLAIISILIYISHRESVKMRQSENETE</sequence>
<evidence type="ECO:0000313" key="3">
    <source>
        <dbReference type="Proteomes" id="UP000249115"/>
    </source>
</evidence>
<feature type="transmembrane region" description="Helical" evidence="1">
    <location>
        <begin position="21"/>
        <end position="39"/>
    </location>
</feature>
<keyword evidence="1" id="KW-1133">Transmembrane helix</keyword>
<comment type="caution">
    <text evidence="2">The sequence shown here is derived from an EMBL/GenBank/DDBJ whole genome shotgun (WGS) entry which is preliminary data.</text>
</comment>
<reference evidence="2 3" key="1">
    <citation type="submission" date="2018-06" db="EMBL/GenBank/DDBJ databases">
        <title>Genomic Encyclopedia of Archaeal and Bacterial Type Strains, Phase II (KMG-II): from individual species to whole genera.</title>
        <authorList>
            <person name="Goeker M."/>
        </authorList>
    </citation>
    <scope>NUCLEOTIDE SEQUENCE [LARGE SCALE GENOMIC DNA]</scope>
    <source>
        <strain evidence="2 3">DSM 22686</strain>
    </source>
</reference>
<accession>A0A2W7R9M4</accession>
<protein>
    <submittedName>
        <fullName evidence="2">Putative membrane-anchored protein</fullName>
    </submittedName>
</protein>
<dbReference type="Proteomes" id="UP000249115">
    <property type="component" value="Unassembled WGS sequence"/>
</dbReference>
<gene>
    <name evidence="2" type="ORF">LV84_01746</name>
</gene>
<feature type="transmembrane region" description="Helical" evidence="1">
    <location>
        <begin position="169"/>
        <end position="188"/>
    </location>
</feature>
<feature type="transmembrane region" description="Helical" evidence="1">
    <location>
        <begin position="230"/>
        <end position="248"/>
    </location>
</feature>
<proteinExistence type="predicted"/>
<feature type="transmembrane region" description="Helical" evidence="1">
    <location>
        <begin position="78"/>
        <end position="98"/>
    </location>
</feature>
<feature type="transmembrane region" description="Helical" evidence="1">
    <location>
        <begin position="197"/>
        <end position="218"/>
    </location>
</feature>
<feature type="transmembrane region" description="Helical" evidence="1">
    <location>
        <begin position="104"/>
        <end position="124"/>
    </location>
</feature>
<evidence type="ECO:0000256" key="1">
    <source>
        <dbReference type="SAM" id="Phobius"/>
    </source>
</evidence>
<name>A0A2W7R9M4_9BACT</name>
<evidence type="ECO:0000313" key="2">
    <source>
        <dbReference type="EMBL" id="PZX57618.1"/>
    </source>
</evidence>
<dbReference type="Pfam" id="PF03988">
    <property type="entry name" value="DUF347"/>
    <property type="match status" value="4"/>
</dbReference>
<dbReference type="InterPro" id="IPR007136">
    <property type="entry name" value="DUF347"/>
</dbReference>
<feature type="transmembrane region" description="Helical" evidence="1">
    <location>
        <begin position="144"/>
        <end position="163"/>
    </location>
</feature>
<dbReference type="AlphaFoldDB" id="A0A2W7R9M4"/>
<dbReference type="RefSeq" id="WP_223271796.1">
    <property type="nucleotide sequence ID" value="NZ_MSSV01000002.1"/>
</dbReference>
<keyword evidence="1" id="KW-0472">Membrane</keyword>
<keyword evidence="1" id="KW-0812">Transmembrane</keyword>